<accession>X1I336</accession>
<comment type="caution">
    <text evidence="1">The sequence shown here is derived from an EMBL/GenBank/DDBJ whole genome shotgun (WGS) entry which is preliminary data.</text>
</comment>
<gene>
    <name evidence="1" type="ORF">S03H2_64100</name>
</gene>
<evidence type="ECO:0000313" key="1">
    <source>
        <dbReference type="EMBL" id="GAH76831.1"/>
    </source>
</evidence>
<feature type="non-terminal residue" evidence="1">
    <location>
        <position position="220"/>
    </location>
</feature>
<reference evidence="1" key="1">
    <citation type="journal article" date="2014" name="Front. Microbiol.">
        <title>High frequency of phylogenetically diverse reductive dehalogenase-homologous genes in deep subseafloor sedimentary metagenomes.</title>
        <authorList>
            <person name="Kawai M."/>
            <person name="Futagami T."/>
            <person name="Toyoda A."/>
            <person name="Takaki Y."/>
            <person name="Nishi S."/>
            <person name="Hori S."/>
            <person name="Arai W."/>
            <person name="Tsubouchi T."/>
            <person name="Morono Y."/>
            <person name="Uchiyama I."/>
            <person name="Ito T."/>
            <person name="Fujiyama A."/>
            <person name="Inagaki F."/>
            <person name="Takami H."/>
        </authorList>
    </citation>
    <scope>NUCLEOTIDE SEQUENCE</scope>
    <source>
        <strain evidence="1">Expedition CK06-06</strain>
    </source>
</reference>
<dbReference type="Gene3D" id="3.40.50.720">
    <property type="entry name" value="NAD(P)-binding Rossmann-like Domain"/>
    <property type="match status" value="1"/>
</dbReference>
<dbReference type="InterPro" id="IPR050463">
    <property type="entry name" value="Gfo/Idh/MocA_oxidrdct_glycsds"/>
</dbReference>
<feature type="non-terminal residue" evidence="1">
    <location>
        <position position="1"/>
    </location>
</feature>
<name>X1I336_9ZZZZ</name>
<dbReference type="PANTHER" id="PTHR43818:SF5">
    <property type="entry name" value="OXIDOREDUCTASE FAMILY PROTEIN"/>
    <property type="match status" value="1"/>
</dbReference>
<dbReference type="AlphaFoldDB" id="X1I336"/>
<dbReference type="SUPFAM" id="SSF51735">
    <property type="entry name" value="NAD(P)-binding Rossmann-fold domains"/>
    <property type="match status" value="1"/>
</dbReference>
<evidence type="ECO:0008006" key="2">
    <source>
        <dbReference type="Google" id="ProtNLM"/>
    </source>
</evidence>
<sequence length="220" mass="24479">LVGCGGRGTGAVADAFSAKGGPVKLYAMADLFEPRLRGSLNNLTKGFKDKVDVPPERQFVGFDGYKKAIDCLGPGDVALLTTHAAFRPLQFEYAVKKGVNVFAEKSFAVDSPSVRRWLEAAKVSEQKNLKVGVGFMWRHSAARQELIRRIHDGAIGQVHTLRIYRVHGPVHCPRRPKNVNELVFQLRHPNSFTWVSSGFFIDWHCHNIDVACWAKGAWPV</sequence>
<dbReference type="Gene3D" id="3.30.360.10">
    <property type="entry name" value="Dihydrodipicolinate Reductase, domain 2"/>
    <property type="match status" value="1"/>
</dbReference>
<dbReference type="EMBL" id="BARU01041597">
    <property type="protein sequence ID" value="GAH76831.1"/>
    <property type="molecule type" value="Genomic_DNA"/>
</dbReference>
<organism evidence="1">
    <name type="scientific">marine sediment metagenome</name>
    <dbReference type="NCBI Taxonomy" id="412755"/>
    <lineage>
        <taxon>unclassified sequences</taxon>
        <taxon>metagenomes</taxon>
        <taxon>ecological metagenomes</taxon>
    </lineage>
</organism>
<dbReference type="PANTHER" id="PTHR43818">
    <property type="entry name" value="BCDNA.GH03377"/>
    <property type="match status" value="1"/>
</dbReference>
<dbReference type="InterPro" id="IPR036291">
    <property type="entry name" value="NAD(P)-bd_dom_sf"/>
</dbReference>
<proteinExistence type="predicted"/>
<protein>
    <recommendedName>
        <fullName evidence="2">Gfo/Idh/MocA-like oxidoreductase N-terminal domain-containing protein</fullName>
    </recommendedName>
</protein>